<comment type="caution">
    <text evidence="15">The sequence shown here is derived from an EMBL/GenBank/DDBJ whole genome shotgun (WGS) entry which is preliminary data.</text>
</comment>
<dbReference type="InterPro" id="IPR052105">
    <property type="entry name" value="MGAT5_Glycosyltransferase"/>
</dbReference>
<keyword evidence="7" id="KW-0812">Transmembrane</keyword>
<comment type="catalytic activity">
    <reaction evidence="13">
        <text>N(4)-{beta-D-GlcNAc-(1-&gt;2)-[beta-D-GlcNAc-(1-&gt;4)]-alpha-D-Man-(1-&gt;3)-[beta-D-GlcNAc-(1-&gt;2)-alpha-D-Man-(1-&gt;6)]-beta-D-Man-(1-&gt;4)-beta-D-GlcNAc-(1-&gt;4)-beta-D-GlcNAc}-L-asparaginyl-[protein] + UDP-N-acetyl-alpha-D-glucosamine = N(4)-{beta-D-GlcNAc-(1-&gt;2)-[beta-D-GlcNAc-(1-&gt;4)]-alpha-D-Man-(1-&gt;3)-[beta-D-GlcNAc-(1-&gt;2)-[beta-D-GlcNAc-(1-&gt;6)]-alpha-D-Man-(1-&gt;6)]-beta-D-Man-(1-&gt;4)-beta-D-GlcNAc-(1-&gt;4)-beta-D-GlcNAc}-L-asparaginyl-[protein] + UDP + H(+)</text>
        <dbReference type="Rhea" id="RHEA:16921"/>
        <dbReference type="Rhea" id="RHEA-COMP:14374"/>
        <dbReference type="Rhea" id="RHEA-COMP:14377"/>
        <dbReference type="ChEBI" id="CHEBI:15378"/>
        <dbReference type="ChEBI" id="CHEBI:57705"/>
        <dbReference type="ChEBI" id="CHEBI:58223"/>
        <dbReference type="ChEBI" id="CHEBI:139507"/>
        <dbReference type="ChEBI" id="CHEBI:139510"/>
        <dbReference type="EC" id="2.4.1.155"/>
    </reaction>
</comment>
<evidence type="ECO:0000313" key="16">
    <source>
        <dbReference type="Proteomes" id="UP001249851"/>
    </source>
</evidence>
<keyword evidence="12" id="KW-0325">Glycoprotein</keyword>
<organism evidence="15 16">
    <name type="scientific">Acropora cervicornis</name>
    <name type="common">Staghorn coral</name>
    <dbReference type="NCBI Taxonomy" id="6130"/>
    <lineage>
        <taxon>Eukaryota</taxon>
        <taxon>Metazoa</taxon>
        <taxon>Cnidaria</taxon>
        <taxon>Anthozoa</taxon>
        <taxon>Hexacorallia</taxon>
        <taxon>Scleractinia</taxon>
        <taxon>Astrocoeniina</taxon>
        <taxon>Acroporidae</taxon>
        <taxon>Acropora</taxon>
    </lineage>
</organism>
<dbReference type="EC" id="2.4.1.155" evidence="4"/>
<dbReference type="GO" id="GO:0000139">
    <property type="term" value="C:Golgi membrane"/>
    <property type="evidence" value="ECO:0007669"/>
    <property type="project" value="UniProtKB-SubCell"/>
</dbReference>
<feature type="non-terminal residue" evidence="15">
    <location>
        <position position="520"/>
    </location>
</feature>
<comment type="pathway">
    <text evidence="2">Protein modification; protein glycosylation.</text>
</comment>
<evidence type="ECO:0000256" key="10">
    <source>
        <dbReference type="ARBA" id="ARBA00023034"/>
    </source>
</evidence>
<keyword evidence="11" id="KW-0472">Membrane</keyword>
<comment type="subcellular location">
    <subcellularLocation>
        <location evidence="1">Golgi apparatus membrane</location>
        <topology evidence="1">Single-pass type II membrane protein</topology>
    </subcellularLocation>
</comment>
<evidence type="ECO:0000256" key="4">
    <source>
        <dbReference type="ARBA" id="ARBA00012671"/>
    </source>
</evidence>
<evidence type="ECO:0000256" key="8">
    <source>
        <dbReference type="ARBA" id="ARBA00022968"/>
    </source>
</evidence>
<gene>
    <name evidence="15" type="ORF">P5673_015541</name>
</gene>
<evidence type="ECO:0000256" key="13">
    <source>
        <dbReference type="ARBA" id="ARBA00048243"/>
    </source>
</evidence>
<reference evidence="15" key="1">
    <citation type="journal article" date="2023" name="G3 (Bethesda)">
        <title>Whole genome assembly and annotation of the endangered Caribbean coral Acropora cervicornis.</title>
        <authorList>
            <person name="Selwyn J.D."/>
            <person name="Vollmer S.V."/>
        </authorList>
    </citation>
    <scope>NUCLEOTIDE SEQUENCE</scope>
    <source>
        <strain evidence="15">K2</strain>
    </source>
</reference>
<dbReference type="GO" id="GO:0030144">
    <property type="term" value="F:alpha-1,6-mannosylglycoprotein 6-beta-N-acetylglucosaminyltransferase activity"/>
    <property type="evidence" value="ECO:0007669"/>
    <property type="project" value="UniProtKB-EC"/>
</dbReference>
<evidence type="ECO:0000256" key="1">
    <source>
        <dbReference type="ARBA" id="ARBA00004323"/>
    </source>
</evidence>
<evidence type="ECO:0000256" key="6">
    <source>
        <dbReference type="ARBA" id="ARBA00022679"/>
    </source>
</evidence>
<evidence type="ECO:0000256" key="12">
    <source>
        <dbReference type="ARBA" id="ARBA00023180"/>
    </source>
</evidence>
<dbReference type="PANTHER" id="PTHR15075:SF2">
    <property type="entry name" value="ALPHA-1,6-MANNOSYLGLYCOPROTEIN 6-BETA-N-ACETYLGLUCOSAMINYLTRANSFERASE"/>
    <property type="match status" value="1"/>
</dbReference>
<evidence type="ECO:0000256" key="2">
    <source>
        <dbReference type="ARBA" id="ARBA00004922"/>
    </source>
</evidence>
<keyword evidence="9" id="KW-1133">Transmembrane helix</keyword>
<comment type="similarity">
    <text evidence="3">Belongs to the glycosyltransferase 18 family.</text>
</comment>
<evidence type="ECO:0000256" key="7">
    <source>
        <dbReference type="ARBA" id="ARBA00022692"/>
    </source>
</evidence>
<dbReference type="Pfam" id="PF15024">
    <property type="entry name" value="Glyco_transf_18"/>
    <property type="match status" value="1"/>
</dbReference>
<evidence type="ECO:0000313" key="15">
    <source>
        <dbReference type="EMBL" id="KAK2561560.1"/>
    </source>
</evidence>
<keyword evidence="16" id="KW-1185">Reference proteome</keyword>
<keyword evidence="10" id="KW-0333">Golgi apparatus</keyword>
<dbReference type="PANTHER" id="PTHR15075">
    <property type="entry name" value="ALPHA-MANNOSIDE BETA-1,6-N-ACETYLGLUCOSAMINYLTRANSFERASE"/>
    <property type="match status" value="1"/>
</dbReference>
<dbReference type="InterPro" id="IPR026116">
    <property type="entry name" value="GT18_cat"/>
</dbReference>
<dbReference type="Proteomes" id="UP001249851">
    <property type="component" value="Unassembled WGS sequence"/>
</dbReference>
<dbReference type="AlphaFoldDB" id="A0AAD9V5K7"/>
<evidence type="ECO:0000256" key="11">
    <source>
        <dbReference type="ARBA" id="ARBA00023136"/>
    </source>
</evidence>
<keyword evidence="6" id="KW-0808">Transferase</keyword>
<proteinExistence type="inferred from homology"/>
<name>A0AAD9V5K7_ACRCE</name>
<protein>
    <recommendedName>
        <fullName evidence="4">alpha-1,6-mannosyl-glycoprotein 6-beta-N-acetylglucosaminyltransferase</fullName>
        <ecNumber evidence="4">2.4.1.155</ecNumber>
    </recommendedName>
</protein>
<keyword evidence="5" id="KW-0328">Glycosyltransferase</keyword>
<evidence type="ECO:0000256" key="5">
    <source>
        <dbReference type="ARBA" id="ARBA00022676"/>
    </source>
</evidence>
<evidence type="ECO:0000259" key="14">
    <source>
        <dbReference type="Pfam" id="PF15024"/>
    </source>
</evidence>
<sequence length="520" mass="58881">ELNEKWNPKCHGEKYGIDLKNTCSVIQYLSEKEAWCPLLSWRQHQNSPTFRKDPNISQAIIQKNLSGLIEKISGERYTWIRKRIIGTWPHWILLYLSSMGEHKFFLDNAFMGGPLGELTQWCDLISALYVLGHDVTIGFNVDDVPSSLVHPAQDGCVREASTDGLDLIFTDIMGLMILAMRSGPDYSLHKCKIRVLDSFGTDAEFNYKKYKGKIPGGRSPWGDLDLHLQQFMTMYPHSPDNSFLGFAVPQRKHRDKDENTRKAALVYGKDPAFWKGYGDYIGTIKKHFHEVHSTLGGTKESHRKYQVPEYVINHGIVFVGLGKPYEGPAALEALANGCFFLNPKFNPPLDRTNTGFFAGKPFNRKITSQNPYAEVFVGKPFVHTVDINNSTEVEEALRQIINTKEFCKLSHWPPLRELQMVLGGEGETCIEACYKKQLMCEPKYFTSLNTKESLERTDLQCKSIVFLESLLAPAFHSADGGCWLQSQPLLFSCRAAGPGVQRLCPCRSYRKEQVALCTSC</sequence>
<keyword evidence="8" id="KW-0735">Signal-anchor</keyword>
<evidence type="ECO:0000256" key="3">
    <source>
        <dbReference type="ARBA" id="ARBA00007477"/>
    </source>
</evidence>
<accession>A0AAD9V5K7</accession>
<evidence type="ECO:0000256" key="9">
    <source>
        <dbReference type="ARBA" id="ARBA00022989"/>
    </source>
</evidence>
<reference evidence="15" key="2">
    <citation type="journal article" date="2023" name="Science">
        <title>Genomic signatures of disease resistance in endangered staghorn corals.</title>
        <authorList>
            <person name="Vollmer S.V."/>
            <person name="Selwyn J.D."/>
            <person name="Despard B.A."/>
            <person name="Roesel C.L."/>
        </authorList>
    </citation>
    <scope>NUCLEOTIDE SEQUENCE</scope>
    <source>
        <strain evidence="15">K2</strain>
    </source>
</reference>
<dbReference type="GO" id="GO:0006487">
    <property type="term" value="P:protein N-linked glycosylation"/>
    <property type="evidence" value="ECO:0007669"/>
    <property type="project" value="TreeGrafter"/>
</dbReference>
<feature type="domain" description="Glycosyltransferase family 18 catalytic" evidence="14">
    <location>
        <begin position="92"/>
        <end position="404"/>
    </location>
</feature>
<dbReference type="EMBL" id="JARQWQ010000032">
    <property type="protein sequence ID" value="KAK2561560.1"/>
    <property type="molecule type" value="Genomic_DNA"/>
</dbReference>